<protein>
    <submittedName>
        <fullName evidence="1">Uncharacterized protein</fullName>
    </submittedName>
</protein>
<sequence>MRLVLSSFDYLPTWSSTNSLLGSMAACLEGGHHLFLLNQDNTKVQNIMIYSFLLHVFGNCELCVDLKKYHTSSHATLCINSPIKIIFLKKNGTREIWIKQRRLLIFPIEECLSVDY</sequence>
<proteinExistence type="predicted"/>
<dbReference type="EMBL" id="GIKN01007701">
    <property type="protein sequence ID" value="NIE49974.1"/>
    <property type="molecule type" value="Transcribed_RNA"/>
</dbReference>
<dbReference type="AlphaFoldDB" id="A0A6G5AGC2"/>
<accession>A0A6G5AGC2</accession>
<evidence type="ECO:0000313" key="1">
    <source>
        <dbReference type="EMBL" id="NIE49974.1"/>
    </source>
</evidence>
<organism evidence="1">
    <name type="scientific">Rhipicephalus microplus</name>
    <name type="common">Cattle tick</name>
    <name type="synonym">Boophilus microplus</name>
    <dbReference type="NCBI Taxonomy" id="6941"/>
    <lineage>
        <taxon>Eukaryota</taxon>
        <taxon>Metazoa</taxon>
        <taxon>Ecdysozoa</taxon>
        <taxon>Arthropoda</taxon>
        <taxon>Chelicerata</taxon>
        <taxon>Arachnida</taxon>
        <taxon>Acari</taxon>
        <taxon>Parasitiformes</taxon>
        <taxon>Ixodida</taxon>
        <taxon>Ixodoidea</taxon>
        <taxon>Ixodidae</taxon>
        <taxon>Rhipicephalinae</taxon>
        <taxon>Rhipicephalus</taxon>
        <taxon>Boophilus</taxon>
    </lineage>
</organism>
<reference evidence="1" key="1">
    <citation type="submission" date="2020-03" db="EMBL/GenBank/DDBJ databases">
        <title>A transcriptome and proteome of the tick Rhipicephalus microplus shaped by the genetic composition of its hosts and developmental stage.</title>
        <authorList>
            <person name="Garcia G.R."/>
            <person name="Ribeiro J.M.C."/>
            <person name="Maruyama S.R."/>
            <person name="Gardinasse L.G."/>
            <person name="Nelson K."/>
            <person name="Ferreira B.R."/>
            <person name="Andrade T.G."/>
            <person name="Santos I.K.F.M."/>
        </authorList>
    </citation>
    <scope>NUCLEOTIDE SEQUENCE</scope>
    <source>
        <strain evidence="1">NSGR</strain>
        <tissue evidence="1">Salivary glands</tissue>
    </source>
</reference>
<dbReference type="PROSITE" id="PS51257">
    <property type="entry name" value="PROKAR_LIPOPROTEIN"/>
    <property type="match status" value="1"/>
</dbReference>
<name>A0A6G5AGC2_RHIMP</name>